<feature type="chain" id="PRO_5032296571" evidence="4">
    <location>
        <begin position="27"/>
        <end position="314"/>
    </location>
</feature>
<sequence>MNIKQLTLAIAGAAAFTLGPVQSAFAADYAVVLKTLASPYWVAMRDGVLAEAKKQGVQVDIFAANSEDDITGQQRLLEDVVNKNYKAIGVAPISPVNVVQAISAANKKGIYVVNMDEKVDMSQLKAAGGSVVAFLATDNLALGEKAGKYIVSKLGSAGGKVAIIEGKAGNSSGDARRDGVKKAFATAPNVKVVASLPADWDRSRALDVATNILQRNPDLKAIYAANDTMALGAVQAVKNAGKLGKVLVMGTDGVPEAIDSVKRGELTATAAQDTATLGAKSLDILVQSVKNKPAIKPDNTPQFVAIDSKIVTKE</sequence>
<dbReference type="InterPro" id="IPR028082">
    <property type="entry name" value="Peripla_BP_I"/>
</dbReference>
<evidence type="ECO:0000259" key="5">
    <source>
        <dbReference type="Pfam" id="PF13407"/>
    </source>
</evidence>
<dbReference type="InterPro" id="IPR025997">
    <property type="entry name" value="SBP_2_dom"/>
</dbReference>
<comment type="caution">
    <text evidence="6">The sequence shown here is derived from an EMBL/GenBank/DDBJ whole genome shotgun (WGS) entry which is preliminary data.</text>
</comment>
<dbReference type="RefSeq" id="WP_184096966.1">
    <property type="nucleotide sequence ID" value="NZ_JACHHN010000001.1"/>
</dbReference>
<reference evidence="6 7" key="1">
    <citation type="submission" date="2020-08" db="EMBL/GenBank/DDBJ databases">
        <title>Genomic Encyclopedia of Type Strains, Phase IV (KMG-IV): sequencing the most valuable type-strain genomes for metagenomic binning, comparative biology and taxonomic classification.</title>
        <authorList>
            <person name="Goeker M."/>
        </authorList>
    </citation>
    <scope>NUCLEOTIDE SEQUENCE [LARGE SCALE GENOMIC DNA]</scope>
    <source>
        <strain evidence="6 7">DSM 18233</strain>
    </source>
</reference>
<accession>A0A840R8J3</accession>
<dbReference type="GO" id="GO:0030246">
    <property type="term" value="F:carbohydrate binding"/>
    <property type="evidence" value="ECO:0007669"/>
    <property type="project" value="UniProtKB-ARBA"/>
</dbReference>
<feature type="domain" description="Periplasmic binding protein" evidence="5">
    <location>
        <begin position="30"/>
        <end position="292"/>
    </location>
</feature>
<proteinExistence type="inferred from homology"/>
<feature type="signal peptide" evidence="4">
    <location>
        <begin position="1"/>
        <end position="26"/>
    </location>
</feature>
<evidence type="ECO:0000256" key="2">
    <source>
        <dbReference type="ARBA" id="ARBA00007639"/>
    </source>
</evidence>
<keyword evidence="7" id="KW-1185">Reference proteome</keyword>
<dbReference type="NCBIfam" id="NF007254">
    <property type="entry name" value="PRK09701.1"/>
    <property type="match status" value="1"/>
</dbReference>
<dbReference type="EMBL" id="JACHHN010000001">
    <property type="protein sequence ID" value="MBB5189669.1"/>
    <property type="molecule type" value="Genomic_DNA"/>
</dbReference>
<name>A0A840R8J3_9NEIS</name>
<dbReference type="Pfam" id="PF13407">
    <property type="entry name" value="Peripla_BP_4"/>
    <property type="match status" value="1"/>
</dbReference>
<dbReference type="Proteomes" id="UP000543030">
    <property type="component" value="Unassembled WGS sequence"/>
</dbReference>
<keyword evidence="3 4" id="KW-0732">Signal</keyword>
<dbReference type="PANTHER" id="PTHR46847:SF1">
    <property type="entry name" value="D-ALLOSE-BINDING PERIPLASMIC PROTEIN-RELATED"/>
    <property type="match status" value="1"/>
</dbReference>
<gene>
    <name evidence="6" type="ORF">HNQ50_000379</name>
</gene>
<evidence type="ECO:0000256" key="1">
    <source>
        <dbReference type="ARBA" id="ARBA00004196"/>
    </source>
</evidence>
<comment type="similarity">
    <text evidence="2">Belongs to the bacterial solute-binding protein 2 family.</text>
</comment>
<dbReference type="Gene3D" id="3.40.50.2300">
    <property type="match status" value="2"/>
</dbReference>
<evidence type="ECO:0000256" key="4">
    <source>
        <dbReference type="SAM" id="SignalP"/>
    </source>
</evidence>
<dbReference type="GO" id="GO:0030313">
    <property type="term" value="C:cell envelope"/>
    <property type="evidence" value="ECO:0007669"/>
    <property type="project" value="UniProtKB-SubCell"/>
</dbReference>
<protein>
    <submittedName>
        <fullName evidence="6">D-allose transport system substrate-binding protein</fullName>
    </submittedName>
</protein>
<dbReference type="SUPFAM" id="SSF53822">
    <property type="entry name" value="Periplasmic binding protein-like I"/>
    <property type="match status" value="1"/>
</dbReference>
<evidence type="ECO:0000256" key="3">
    <source>
        <dbReference type="ARBA" id="ARBA00022729"/>
    </source>
</evidence>
<evidence type="ECO:0000313" key="7">
    <source>
        <dbReference type="Proteomes" id="UP000543030"/>
    </source>
</evidence>
<organism evidence="6 7">
    <name type="scientific">Silvimonas terrae</name>
    <dbReference type="NCBI Taxonomy" id="300266"/>
    <lineage>
        <taxon>Bacteria</taxon>
        <taxon>Pseudomonadati</taxon>
        <taxon>Pseudomonadota</taxon>
        <taxon>Betaproteobacteria</taxon>
        <taxon>Neisseriales</taxon>
        <taxon>Chitinibacteraceae</taxon>
        <taxon>Silvimonas</taxon>
    </lineage>
</organism>
<comment type="subcellular location">
    <subcellularLocation>
        <location evidence="1">Cell envelope</location>
    </subcellularLocation>
</comment>
<dbReference type="CDD" id="cd06320">
    <property type="entry name" value="PBP1_allose_binding"/>
    <property type="match status" value="1"/>
</dbReference>
<dbReference type="PANTHER" id="PTHR46847">
    <property type="entry name" value="D-ALLOSE-BINDING PERIPLASMIC PROTEIN-RELATED"/>
    <property type="match status" value="1"/>
</dbReference>
<dbReference type="AlphaFoldDB" id="A0A840R8J3"/>
<evidence type="ECO:0000313" key="6">
    <source>
        <dbReference type="EMBL" id="MBB5189669.1"/>
    </source>
</evidence>